<name>A0A0A8ZZR4_ARUDO</name>
<evidence type="ECO:0000313" key="2">
    <source>
        <dbReference type="EMBL" id="JAD44894.1"/>
    </source>
</evidence>
<dbReference type="EMBL" id="GBRH01253001">
    <property type="protein sequence ID" value="JAD44894.1"/>
    <property type="molecule type" value="Transcribed_RNA"/>
</dbReference>
<feature type="signal peptide" evidence="1">
    <location>
        <begin position="1"/>
        <end position="20"/>
    </location>
</feature>
<reference evidence="2" key="2">
    <citation type="journal article" date="2015" name="Data Brief">
        <title>Shoot transcriptome of the giant reed, Arundo donax.</title>
        <authorList>
            <person name="Barrero R.A."/>
            <person name="Guerrero F.D."/>
            <person name="Moolhuijzen P."/>
            <person name="Goolsby J.A."/>
            <person name="Tidwell J."/>
            <person name="Bellgard S.E."/>
            <person name="Bellgard M.I."/>
        </authorList>
    </citation>
    <scope>NUCLEOTIDE SEQUENCE</scope>
    <source>
        <tissue evidence="2">Shoot tissue taken approximately 20 cm above the soil surface</tissue>
    </source>
</reference>
<organism evidence="2">
    <name type="scientific">Arundo donax</name>
    <name type="common">Giant reed</name>
    <name type="synonym">Donax arundinaceus</name>
    <dbReference type="NCBI Taxonomy" id="35708"/>
    <lineage>
        <taxon>Eukaryota</taxon>
        <taxon>Viridiplantae</taxon>
        <taxon>Streptophyta</taxon>
        <taxon>Embryophyta</taxon>
        <taxon>Tracheophyta</taxon>
        <taxon>Spermatophyta</taxon>
        <taxon>Magnoliopsida</taxon>
        <taxon>Liliopsida</taxon>
        <taxon>Poales</taxon>
        <taxon>Poaceae</taxon>
        <taxon>PACMAD clade</taxon>
        <taxon>Arundinoideae</taxon>
        <taxon>Arundineae</taxon>
        <taxon>Arundo</taxon>
    </lineage>
</organism>
<proteinExistence type="predicted"/>
<reference evidence="2" key="1">
    <citation type="submission" date="2014-09" db="EMBL/GenBank/DDBJ databases">
        <authorList>
            <person name="Magalhaes I.L.F."/>
            <person name="Oliveira U."/>
            <person name="Santos F.R."/>
            <person name="Vidigal T.H.D.A."/>
            <person name="Brescovit A.D."/>
            <person name="Santos A.J."/>
        </authorList>
    </citation>
    <scope>NUCLEOTIDE SEQUENCE</scope>
    <source>
        <tissue evidence="2">Shoot tissue taken approximately 20 cm above the soil surface</tissue>
    </source>
</reference>
<sequence>MKHAHSSSLALSLYLCFVLCLSLFPNDNNMSFSPFSILFNADNNMECIVHAENRNPNRH</sequence>
<keyword evidence="1" id="KW-0732">Signal</keyword>
<accession>A0A0A8ZZR4</accession>
<dbReference type="AlphaFoldDB" id="A0A0A8ZZR4"/>
<evidence type="ECO:0000256" key="1">
    <source>
        <dbReference type="SAM" id="SignalP"/>
    </source>
</evidence>
<protein>
    <submittedName>
        <fullName evidence="2">Uncharacterized protein</fullName>
    </submittedName>
</protein>
<feature type="chain" id="PRO_5002062405" evidence="1">
    <location>
        <begin position="21"/>
        <end position="59"/>
    </location>
</feature>